<evidence type="ECO:0000256" key="4">
    <source>
        <dbReference type="PROSITE-ProRule" id="PRU00473"/>
    </source>
</evidence>
<evidence type="ECO:0000313" key="9">
    <source>
        <dbReference type="Proteomes" id="UP000244248"/>
    </source>
</evidence>
<dbReference type="InterPro" id="IPR006664">
    <property type="entry name" value="OMP_bac"/>
</dbReference>
<evidence type="ECO:0000256" key="5">
    <source>
        <dbReference type="SAM" id="MobiDB-lite"/>
    </source>
</evidence>
<dbReference type="PRINTS" id="PR01021">
    <property type="entry name" value="OMPADOMAIN"/>
</dbReference>
<keyword evidence="2 4" id="KW-0472">Membrane</keyword>
<dbReference type="SUPFAM" id="SSF103647">
    <property type="entry name" value="TSP type-3 repeat"/>
    <property type="match status" value="1"/>
</dbReference>
<dbReference type="InterPro" id="IPR028974">
    <property type="entry name" value="TSP_type-3_rpt"/>
</dbReference>
<dbReference type="InterPro" id="IPR050330">
    <property type="entry name" value="Bact_OuterMem_StrucFunc"/>
</dbReference>
<protein>
    <recommendedName>
        <fullName evidence="7">OmpA-like domain-containing protein</fullName>
    </recommendedName>
</protein>
<dbReference type="PROSITE" id="PS51123">
    <property type="entry name" value="OMPA_2"/>
    <property type="match status" value="1"/>
</dbReference>
<keyword evidence="6" id="KW-0732">Signal</keyword>
<proteinExistence type="predicted"/>
<dbReference type="EMBL" id="QANS01000003">
    <property type="protein sequence ID" value="PTU31207.1"/>
    <property type="molecule type" value="Genomic_DNA"/>
</dbReference>
<evidence type="ECO:0000256" key="6">
    <source>
        <dbReference type="SAM" id="SignalP"/>
    </source>
</evidence>
<dbReference type="InterPro" id="IPR036737">
    <property type="entry name" value="OmpA-like_sf"/>
</dbReference>
<accession>A0A2T5MF72</accession>
<dbReference type="SUPFAM" id="SSF103088">
    <property type="entry name" value="OmpA-like"/>
    <property type="match status" value="1"/>
</dbReference>
<gene>
    <name evidence="8" type="ORF">CJD38_07595</name>
</gene>
<dbReference type="PRINTS" id="PR01023">
    <property type="entry name" value="NAFLGMOTY"/>
</dbReference>
<evidence type="ECO:0000256" key="2">
    <source>
        <dbReference type="ARBA" id="ARBA00023136"/>
    </source>
</evidence>
<name>A0A2T5MF72_9GAMM</name>
<keyword evidence="9" id="KW-1185">Reference proteome</keyword>
<keyword evidence="3" id="KW-0998">Cell outer membrane</keyword>
<dbReference type="PANTHER" id="PTHR30329">
    <property type="entry name" value="STATOR ELEMENT OF FLAGELLAR MOTOR COMPLEX"/>
    <property type="match status" value="1"/>
</dbReference>
<dbReference type="CDD" id="cd07185">
    <property type="entry name" value="OmpA_C-like"/>
    <property type="match status" value="1"/>
</dbReference>
<feature type="chain" id="PRO_5015731732" description="OmpA-like domain-containing protein" evidence="6">
    <location>
        <begin position="51"/>
        <end position="392"/>
    </location>
</feature>
<sequence length="392" mass="41380">MAYRKKAPNTFCEFAVRPLHKQEKNTMKITSGHKLLAAALLAGASQVSFAAETNTTPYMGIMGTYLFPDQDRGLDDGFGGTLLFGFPVNSYFVPEINLYGLRADRNYANGYDKMFGGGVNFNVFPFTRDVAVAPFISIGGGAENDRTLAIGNKTSGVAHAGGGFLIALNNSRTAALRVEAGRYAIFNDDYNPARNHILDTRISAGVQIALGGRAAPVPVPVEAPPPAPVAAPAPPPPPPVVAAPVGPKDSDNDGVLDGNDQCPDTPRGMKVDAKGCAIKAASIVLRDITFETNKAVLTTEAKASLDKVVAGLKGQPSMNLQIDGHTDSTASNAYNLKLSKERAASAKKYLVDSGIDASRLQSQGFGETKPVASNKTAAGRAENRRVEFKVLK</sequence>
<dbReference type="Proteomes" id="UP000244248">
    <property type="component" value="Unassembled WGS sequence"/>
</dbReference>
<comment type="caution">
    <text evidence="8">The sequence shown here is derived from an EMBL/GenBank/DDBJ whole genome shotgun (WGS) entry which is preliminary data.</text>
</comment>
<dbReference type="PANTHER" id="PTHR30329:SF21">
    <property type="entry name" value="LIPOPROTEIN YIAD-RELATED"/>
    <property type="match status" value="1"/>
</dbReference>
<evidence type="ECO:0000313" key="8">
    <source>
        <dbReference type="EMBL" id="PTU31207.1"/>
    </source>
</evidence>
<dbReference type="GO" id="GO:0009279">
    <property type="term" value="C:cell outer membrane"/>
    <property type="evidence" value="ECO:0007669"/>
    <property type="project" value="UniProtKB-SubCell"/>
</dbReference>
<dbReference type="Gene3D" id="2.40.160.20">
    <property type="match status" value="1"/>
</dbReference>
<dbReference type="Pfam" id="PF00691">
    <property type="entry name" value="OmpA"/>
    <property type="match status" value="1"/>
</dbReference>
<dbReference type="AlphaFoldDB" id="A0A2T5MF72"/>
<organism evidence="8 9">
    <name type="scientific">Stenotrophobium rhamnosiphilum</name>
    <dbReference type="NCBI Taxonomy" id="2029166"/>
    <lineage>
        <taxon>Bacteria</taxon>
        <taxon>Pseudomonadati</taxon>
        <taxon>Pseudomonadota</taxon>
        <taxon>Gammaproteobacteria</taxon>
        <taxon>Nevskiales</taxon>
        <taxon>Nevskiaceae</taxon>
        <taxon>Stenotrophobium</taxon>
    </lineage>
</organism>
<dbReference type="InterPro" id="IPR006665">
    <property type="entry name" value="OmpA-like"/>
</dbReference>
<reference evidence="8 9" key="1">
    <citation type="submission" date="2018-04" db="EMBL/GenBank/DDBJ databases">
        <title>Novel species isolated from glacier.</title>
        <authorList>
            <person name="Liu Q."/>
            <person name="Xin Y.-H."/>
        </authorList>
    </citation>
    <scope>NUCLEOTIDE SEQUENCE [LARGE SCALE GENOMIC DNA]</scope>
    <source>
        <strain evidence="8 9">GT1R17</strain>
    </source>
</reference>
<evidence type="ECO:0000259" key="7">
    <source>
        <dbReference type="PROSITE" id="PS51123"/>
    </source>
</evidence>
<evidence type="ECO:0000256" key="3">
    <source>
        <dbReference type="ARBA" id="ARBA00023237"/>
    </source>
</evidence>
<feature type="domain" description="OmpA-like" evidence="7">
    <location>
        <begin position="277"/>
        <end position="392"/>
    </location>
</feature>
<evidence type="ECO:0000256" key="1">
    <source>
        <dbReference type="ARBA" id="ARBA00004442"/>
    </source>
</evidence>
<dbReference type="Gene3D" id="3.30.1330.60">
    <property type="entry name" value="OmpA-like domain"/>
    <property type="match status" value="1"/>
</dbReference>
<feature type="compositionally biased region" description="Pro residues" evidence="5">
    <location>
        <begin position="227"/>
        <end position="241"/>
    </location>
</feature>
<feature type="signal peptide" evidence="6">
    <location>
        <begin position="1"/>
        <end position="50"/>
    </location>
</feature>
<comment type="subcellular location">
    <subcellularLocation>
        <location evidence="1">Cell outer membrane</location>
    </subcellularLocation>
</comment>
<dbReference type="GO" id="GO:0005509">
    <property type="term" value="F:calcium ion binding"/>
    <property type="evidence" value="ECO:0007669"/>
    <property type="project" value="InterPro"/>
</dbReference>
<feature type="region of interest" description="Disordered" evidence="5">
    <location>
        <begin position="227"/>
        <end position="268"/>
    </location>
</feature>